<dbReference type="Proteomes" id="UP000826271">
    <property type="component" value="Unassembled WGS sequence"/>
</dbReference>
<feature type="compositionally biased region" description="Basic and acidic residues" evidence="1">
    <location>
        <begin position="134"/>
        <end position="147"/>
    </location>
</feature>
<dbReference type="PANTHER" id="PTHR33526:SF4">
    <property type="entry name" value="OS07G0123800 PROTEIN"/>
    <property type="match status" value="1"/>
</dbReference>
<sequence length="147" mass="16465">MSTKRVQKESKFAKYMKVPIRILARARDFYVQSLSGCAAGQVAYGHMGCPTALPRDFSANSSYSDYSNRDEDLRELIRIASTRSLTGKIEAELLRSKKATPLGGGMPRSRTVTIGRIDEEKPCEFGGDDDEERVEVYPRSKSYEASR</sequence>
<name>A0AAV6X062_9LAMI</name>
<evidence type="ECO:0000313" key="2">
    <source>
        <dbReference type="EMBL" id="KAG8373837.1"/>
    </source>
</evidence>
<dbReference type="InterPro" id="IPR016972">
    <property type="entry name" value="UCP031279"/>
</dbReference>
<feature type="region of interest" description="Disordered" evidence="1">
    <location>
        <begin position="99"/>
        <end position="147"/>
    </location>
</feature>
<dbReference type="AlphaFoldDB" id="A0AAV6X062"/>
<accession>A0AAV6X062</accession>
<organism evidence="2 3">
    <name type="scientific">Buddleja alternifolia</name>
    <dbReference type="NCBI Taxonomy" id="168488"/>
    <lineage>
        <taxon>Eukaryota</taxon>
        <taxon>Viridiplantae</taxon>
        <taxon>Streptophyta</taxon>
        <taxon>Embryophyta</taxon>
        <taxon>Tracheophyta</taxon>
        <taxon>Spermatophyta</taxon>
        <taxon>Magnoliopsida</taxon>
        <taxon>eudicotyledons</taxon>
        <taxon>Gunneridae</taxon>
        <taxon>Pentapetalae</taxon>
        <taxon>asterids</taxon>
        <taxon>lamiids</taxon>
        <taxon>Lamiales</taxon>
        <taxon>Scrophulariaceae</taxon>
        <taxon>Buddlejeae</taxon>
        <taxon>Buddleja</taxon>
    </lineage>
</organism>
<reference evidence="2" key="1">
    <citation type="submission" date="2019-10" db="EMBL/GenBank/DDBJ databases">
        <authorList>
            <person name="Zhang R."/>
            <person name="Pan Y."/>
            <person name="Wang J."/>
            <person name="Ma R."/>
            <person name="Yu S."/>
        </authorList>
    </citation>
    <scope>NUCLEOTIDE SEQUENCE</scope>
    <source>
        <strain evidence="2">LA-IB0</strain>
        <tissue evidence="2">Leaf</tissue>
    </source>
</reference>
<gene>
    <name evidence="2" type="ORF">BUALT_Bualt11G0066700</name>
</gene>
<comment type="caution">
    <text evidence="2">The sequence shown here is derived from an EMBL/GenBank/DDBJ whole genome shotgun (WGS) entry which is preliminary data.</text>
</comment>
<protein>
    <submittedName>
        <fullName evidence="2">Uncharacterized protein</fullName>
    </submittedName>
</protein>
<keyword evidence="3" id="KW-1185">Reference proteome</keyword>
<dbReference type="PANTHER" id="PTHR33526">
    <property type="entry name" value="OS07G0123800 PROTEIN"/>
    <property type="match status" value="1"/>
</dbReference>
<proteinExistence type="predicted"/>
<evidence type="ECO:0000313" key="3">
    <source>
        <dbReference type="Proteomes" id="UP000826271"/>
    </source>
</evidence>
<evidence type="ECO:0000256" key="1">
    <source>
        <dbReference type="SAM" id="MobiDB-lite"/>
    </source>
</evidence>
<dbReference type="EMBL" id="WHWC01000011">
    <property type="protein sequence ID" value="KAG8373837.1"/>
    <property type="molecule type" value="Genomic_DNA"/>
</dbReference>
<dbReference type="PIRSF" id="PIRSF031279">
    <property type="entry name" value="UCP031279"/>
    <property type="match status" value="1"/>
</dbReference>